<keyword evidence="1" id="KW-0812">Transmembrane</keyword>
<feature type="domain" description="Methyl-accepting transducer" evidence="6">
    <location>
        <begin position="396"/>
        <end position="625"/>
    </location>
</feature>
<dbReference type="CDD" id="cd06225">
    <property type="entry name" value="HAMP"/>
    <property type="match status" value="1"/>
</dbReference>
<dbReference type="SMART" id="SM00304">
    <property type="entry name" value="HAMP"/>
    <property type="match status" value="1"/>
</dbReference>
<comment type="similarity">
    <text evidence="4">Belongs to the methyl-accepting chemotaxis (MCP) protein family.</text>
</comment>
<keyword evidence="3 5" id="KW-0807">Transducer</keyword>
<keyword evidence="9" id="KW-1185">Reference proteome</keyword>
<dbReference type="Proteomes" id="UP001501195">
    <property type="component" value="Unassembled WGS sequence"/>
</dbReference>
<feature type="domain" description="HAMP" evidence="7">
    <location>
        <begin position="337"/>
        <end position="391"/>
    </location>
</feature>
<dbReference type="CDD" id="cd12913">
    <property type="entry name" value="PDC1_MCP_like"/>
    <property type="match status" value="1"/>
</dbReference>
<dbReference type="Pfam" id="PF22673">
    <property type="entry name" value="MCP-like_PDC_1"/>
    <property type="match status" value="1"/>
</dbReference>
<comment type="caution">
    <text evidence="8">The sequence shown here is derived from an EMBL/GenBank/DDBJ whole genome shotgun (WGS) entry which is preliminary data.</text>
</comment>
<accession>A0ABP9HYQ5</accession>
<dbReference type="Pfam" id="PF00672">
    <property type="entry name" value="HAMP"/>
    <property type="match status" value="1"/>
</dbReference>
<dbReference type="PROSITE" id="PS50111">
    <property type="entry name" value="CHEMOTAXIS_TRANSDUC_2"/>
    <property type="match status" value="1"/>
</dbReference>
<evidence type="ECO:0000259" key="7">
    <source>
        <dbReference type="PROSITE" id="PS50885"/>
    </source>
</evidence>
<dbReference type="PANTHER" id="PTHR32089">
    <property type="entry name" value="METHYL-ACCEPTING CHEMOTAXIS PROTEIN MCPB"/>
    <property type="match status" value="1"/>
</dbReference>
<dbReference type="PROSITE" id="PS50885">
    <property type="entry name" value="HAMP"/>
    <property type="match status" value="1"/>
</dbReference>
<evidence type="ECO:0000256" key="5">
    <source>
        <dbReference type="PROSITE-ProRule" id="PRU00284"/>
    </source>
</evidence>
<protein>
    <submittedName>
        <fullName evidence="8">Methyl-accepting chemotaxis protein</fullName>
    </submittedName>
</protein>
<proteinExistence type="inferred from homology"/>
<dbReference type="EMBL" id="BAABIL010000340">
    <property type="protein sequence ID" value="GAA4982626.1"/>
    <property type="molecule type" value="Genomic_DNA"/>
</dbReference>
<evidence type="ECO:0000256" key="1">
    <source>
        <dbReference type="ARBA" id="ARBA00022692"/>
    </source>
</evidence>
<evidence type="ECO:0000256" key="2">
    <source>
        <dbReference type="ARBA" id="ARBA00022989"/>
    </source>
</evidence>
<evidence type="ECO:0000256" key="3">
    <source>
        <dbReference type="ARBA" id="ARBA00023224"/>
    </source>
</evidence>
<evidence type="ECO:0000259" key="6">
    <source>
        <dbReference type="PROSITE" id="PS50111"/>
    </source>
</evidence>
<keyword evidence="2" id="KW-1133">Transmembrane helix</keyword>
<keyword evidence="2" id="KW-0472">Membrane</keyword>
<dbReference type="PANTHER" id="PTHR32089:SF112">
    <property type="entry name" value="LYSOZYME-LIKE PROTEIN-RELATED"/>
    <property type="match status" value="1"/>
</dbReference>
<dbReference type="SMART" id="SM00283">
    <property type="entry name" value="MA"/>
    <property type="match status" value="1"/>
</dbReference>
<dbReference type="RefSeq" id="WP_345712693.1">
    <property type="nucleotide sequence ID" value="NZ_BAABIL010000340.1"/>
</dbReference>
<dbReference type="Gene3D" id="3.30.450.20">
    <property type="entry name" value="PAS domain"/>
    <property type="match status" value="2"/>
</dbReference>
<evidence type="ECO:0000313" key="8">
    <source>
        <dbReference type="EMBL" id="GAA4982626.1"/>
    </source>
</evidence>
<reference evidence="9" key="1">
    <citation type="journal article" date="2019" name="Int. J. Syst. Evol. Microbiol.">
        <title>The Global Catalogue of Microorganisms (GCM) 10K type strain sequencing project: providing services to taxonomists for standard genome sequencing and annotation.</title>
        <authorList>
            <consortium name="The Broad Institute Genomics Platform"/>
            <consortium name="The Broad Institute Genome Sequencing Center for Infectious Disease"/>
            <person name="Wu L."/>
            <person name="Ma J."/>
        </authorList>
    </citation>
    <scope>NUCLEOTIDE SEQUENCE [LARGE SCALE GENOMIC DNA]</scope>
    <source>
        <strain evidence="9">JCM 18126</strain>
    </source>
</reference>
<evidence type="ECO:0000313" key="9">
    <source>
        <dbReference type="Proteomes" id="UP001501195"/>
    </source>
</evidence>
<evidence type="ECO:0000256" key="4">
    <source>
        <dbReference type="ARBA" id="ARBA00029447"/>
    </source>
</evidence>
<dbReference type="InterPro" id="IPR003660">
    <property type="entry name" value="HAMP_dom"/>
</dbReference>
<name>A0ABP9HYQ5_9ACTN</name>
<gene>
    <name evidence="8" type="ORF">GCM10023225_22970</name>
</gene>
<dbReference type="SUPFAM" id="SSF58104">
    <property type="entry name" value="Methyl-accepting chemotaxis protein (MCP) signaling domain"/>
    <property type="match status" value="1"/>
</dbReference>
<dbReference type="Gene3D" id="1.10.287.950">
    <property type="entry name" value="Methyl-accepting chemotaxis protein"/>
    <property type="match status" value="1"/>
</dbReference>
<organism evidence="8 9">
    <name type="scientific">Kineococcus glutinatus</name>
    <dbReference type="NCBI Taxonomy" id="1070872"/>
    <lineage>
        <taxon>Bacteria</taxon>
        <taxon>Bacillati</taxon>
        <taxon>Actinomycetota</taxon>
        <taxon>Actinomycetes</taxon>
        <taxon>Kineosporiales</taxon>
        <taxon>Kineosporiaceae</taxon>
        <taxon>Kineococcus</taxon>
    </lineage>
</organism>
<sequence>MRAPRLTLKLRMALSVVLVLAVTMTALVWAIASRSSASARESGLRTAELTATGEAAQAQDTLDGALRTTRTLAAALTALHDTGGTRAQADALLQRVLADNPGLVGTWTGWEPDAFDGRDAEHAGTSGHDATGRYVPYWYRTGAGIALTPLTGYDEAGAGDYYLIARTTGEEKVLEPYAYEVDGQEVFMTSVAVPVVVDGETLGVAGVDLPLTALQEQVSAMRPYGTGRALLVSTAGAVVAGGAGESAGQVAPAGVAALVRSAVDGGRPVDRSTTDAGRDVVQVAVPVALGAADTWAMVVTVPTDTVLADARSLRVLSAGLALAALLVAAVASYLVARSVLRPVEVLRERMAEIADGDGDLTRRVAQNDTDEVGQLGAAFNRFADKVCSTIRGIAASADSLGDAADDLTAVAGDLRDGAASTSAGMSAVSGAMGQVNAGIQGLAAGATEMSASIEEIASNAARSAGVAEEAVSVADTAGRQIAQLDEASAGIGSVVQLITSIAEQTNLLALNATIEAARAGEMGKGFAVVAGEVKELAQQTARATEDITRRISAIQAGTSGASEAIGRIQEVVRQISDYSTSIAGAVEEQSATTAEMTRTSVEAAAGGDSVVARVGQVAAAAETTEAAAGTTQAGAARLRELAGELNSLVGRFRV</sequence>
<dbReference type="Pfam" id="PF00015">
    <property type="entry name" value="MCPsignal"/>
    <property type="match status" value="1"/>
</dbReference>
<dbReference type="InterPro" id="IPR004089">
    <property type="entry name" value="MCPsignal_dom"/>
</dbReference>